<dbReference type="EMBL" id="JAHRIN010030108">
    <property type="protein sequence ID" value="MEQ2202001.1"/>
    <property type="molecule type" value="Genomic_DNA"/>
</dbReference>
<proteinExistence type="predicted"/>
<evidence type="ECO:0000313" key="2">
    <source>
        <dbReference type="Proteomes" id="UP001434883"/>
    </source>
</evidence>
<accession>A0ABV0R1T8</accession>
<keyword evidence="2" id="KW-1185">Reference proteome</keyword>
<reference evidence="1 2" key="1">
    <citation type="submission" date="2021-06" db="EMBL/GenBank/DDBJ databases">
        <authorList>
            <person name="Palmer J.M."/>
        </authorList>
    </citation>
    <scope>NUCLEOTIDE SEQUENCE [LARGE SCALE GENOMIC DNA]</scope>
    <source>
        <strain evidence="1 2">XC_2019</strain>
        <tissue evidence="1">Muscle</tissue>
    </source>
</reference>
<organism evidence="1 2">
    <name type="scientific">Xenoophorus captivus</name>
    <dbReference type="NCBI Taxonomy" id="1517983"/>
    <lineage>
        <taxon>Eukaryota</taxon>
        <taxon>Metazoa</taxon>
        <taxon>Chordata</taxon>
        <taxon>Craniata</taxon>
        <taxon>Vertebrata</taxon>
        <taxon>Euteleostomi</taxon>
        <taxon>Actinopterygii</taxon>
        <taxon>Neopterygii</taxon>
        <taxon>Teleostei</taxon>
        <taxon>Neoteleostei</taxon>
        <taxon>Acanthomorphata</taxon>
        <taxon>Ovalentaria</taxon>
        <taxon>Atherinomorphae</taxon>
        <taxon>Cyprinodontiformes</taxon>
        <taxon>Goodeidae</taxon>
        <taxon>Xenoophorus</taxon>
    </lineage>
</organism>
<name>A0ABV0R1T8_9TELE</name>
<evidence type="ECO:0000313" key="1">
    <source>
        <dbReference type="EMBL" id="MEQ2202001.1"/>
    </source>
</evidence>
<gene>
    <name evidence="1" type="ORF">XENOCAPTIV_022116</name>
</gene>
<comment type="caution">
    <text evidence="1">The sequence shown here is derived from an EMBL/GenBank/DDBJ whole genome shotgun (WGS) entry which is preliminary data.</text>
</comment>
<sequence length="130" mass="13924">MAQTPPFSANDMSEAILVCQDIRELEDNGSVTPTITSLVMFALMRSTFLLGVIQRNIESNPLTTGLANLYSSGTPHGRAGVVKSCGLADEPAIHCHVIAFSVNVIHSNKMFLSGNPVSTRNITSGDETFK</sequence>
<dbReference type="Proteomes" id="UP001434883">
    <property type="component" value="Unassembled WGS sequence"/>
</dbReference>
<protein>
    <submittedName>
        <fullName evidence="1">Uncharacterized protein</fullName>
    </submittedName>
</protein>